<comment type="caution">
    <text evidence="8">The sequence shown here is derived from an EMBL/GenBank/DDBJ whole genome shotgun (WGS) entry which is preliminary data.</text>
</comment>
<feature type="domain" description="ABC-2 type transporter transmembrane" evidence="7">
    <location>
        <begin position="223"/>
        <end position="292"/>
    </location>
</feature>
<evidence type="ECO:0000256" key="1">
    <source>
        <dbReference type="ARBA" id="ARBA00004141"/>
    </source>
</evidence>
<feature type="transmembrane region" description="Helical" evidence="6">
    <location>
        <begin position="237"/>
        <end position="258"/>
    </location>
</feature>
<evidence type="ECO:0000256" key="3">
    <source>
        <dbReference type="ARBA" id="ARBA00022692"/>
    </source>
</evidence>
<evidence type="ECO:0000256" key="5">
    <source>
        <dbReference type="ARBA" id="ARBA00023136"/>
    </source>
</evidence>
<dbReference type="GO" id="GO:0140359">
    <property type="term" value="F:ABC-type transporter activity"/>
    <property type="evidence" value="ECO:0007669"/>
    <property type="project" value="InterPro"/>
</dbReference>
<keyword evidence="9" id="KW-1185">Reference proteome</keyword>
<evidence type="ECO:0000256" key="2">
    <source>
        <dbReference type="ARBA" id="ARBA00022448"/>
    </source>
</evidence>
<proteinExistence type="predicted"/>
<gene>
    <name evidence="8" type="ORF">THAOC_32459</name>
</gene>
<dbReference type="Pfam" id="PF01061">
    <property type="entry name" value="ABC2_membrane"/>
    <property type="match status" value="1"/>
</dbReference>
<reference evidence="8 9" key="1">
    <citation type="journal article" date="2012" name="Genome Biol.">
        <title>Genome and low-iron response of an oceanic diatom adapted to chronic iron limitation.</title>
        <authorList>
            <person name="Lommer M."/>
            <person name="Specht M."/>
            <person name="Roy A.S."/>
            <person name="Kraemer L."/>
            <person name="Andreson R."/>
            <person name="Gutowska M.A."/>
            <person name="Wolf J."/>
            <person name="Bergner S.V."/>
            <person name="Schilhabel M.B."/>
            <person name="Klostermeier U.C."/>
            <person name="Beiko R.G."/>
            <person name="Rosenstiel P."/>
            <person name="Hippler M."/>
            <person name="Laroche J."/>
        </authorList>
    </citation>
    <scope>NUCLEOTIDE SEQUENCE [LARGE SCALE GENOMIC DNA]</scope>
    <source>
        <strain evidence="8 9">CCMP1005</strain>
    </source>
</reference>
<feature type="transmembrane region" description="Helical" evidence="6">
    <location>
        <begin position="270"/>
        <end position="291"/>
    </location>
</feature>
<dbReference type="AlphaFoldDB" id="K0R989"/>
<dbReference type="PANTHER" id="PTHR19241">
    <property type="entry name" value="ATP-BINDING CASSETTE TRANSPORTER"/>
    <property type="match status" value="1"/>
</dbReference>
<sequence length="393" mass="43795">MRSLRRIADSGIAVVATIHQYVGIGSLQSPASLLLLKRGGEVVFFGELGDESYNLIEYLESYSTTKPIKSGENPATWSKFQFDVYWLRCKAKLSCVTVLTTIGAGSAGDGDGFDYAKAYSHSPLAGDCIKKIDEINFEPSDEIIFPSRFATSSWTQSREVYKRLNKIYWRSPGYNRVRLLVSGIVALVFGSVFASQRVPVTEGDMNSRITSIYITGGLTQFSEYFTVGFSPEAAKFFLYWLFMAFSLGTFTFLGQGFMAIFRDSTTAQGFGALLIGMSSIFGGIIIPYWTFPLHYVYEGLFTSQFNQDETPITPSYGSPFYDYVRTEYCDWVPAGEPLPDDCTGTAADWIDVAFGGNWTVENIKWDIVYLVGANVVAKVMTMYGLKQKNYLAK</sequence>
<evidence type="ECO:0000313" key="8">
    <source>
        <dbReference type="EMBL" id="EJK48724.1"/>
    </source>
</evidence>
<comment type="subcellular location">
    <subcellularLocation>
        <location evidence="1">Membrane</location>
        <topology evidence="1">Multi-pass membrane protein</topology>
    </subcellularLocation>
</comment>
<feature type="transmembrane region" description="Helical" evidence="6">
    <location>
        <begin position="177"/>
        <end position="195"/>
    </location>
</feature>
<keyword evidence="2" id="KW-0813">Transport</keyword>
<dbReference type="InterPro" id="IPR013525">
    <property type="entry name" value="ABC2_TM"/>
</dbReference>
<keyword evidence="3 6" id="KW-0812">Transmembrane</keyword>
<dbReference type="OrthoDB" id="123181at2759"/>
<dbReference type="EMBL" id="AGNL01045504">
    <property type="protein sequence ID" value="EJK48724.1"/>
    <property type="molecule type" value="Genomic_DNA"/>
</dbReference>
<dbReference type="Proteomes" id="UP000266841">
    <property type="component" value="Unassembled WGS sequence"/>
</dbReference>
<dbReference type="OMA" id="YIMVEES"/>
<dbReference type="GO" id="GO:0016020">
    <property type="term" value="C:membrane"/>
    <property type="evidence" value="ECO:0007669"/>
    <property type="project" value="UniProtKB-SubCell"/>
</dbReference>
<dbReference type="eggNOG" id="KOG0065">
    <property type="taxonomic scope" value="Eukaryota"/>
</dbReference>
<name>K0R989_THAOC</name>
<evidence type="ECO:0000313" key="9">
    <source>
        <dbReference type="Proteomes" id="UP000266841"/>
    </source>
</evidence>
<evidence type="ECO:0000259" key="7">
    <source>
        <dbReference type="Pfam" id="PF01061"/>
    </source>
</evidence>
<evidence type="ECO:0000256" key="4">
    <source>
        <dbReference type="ARBA" id="ARBA00022989"/>
    </source>
</evidence>
<keyword evidence="4 6" id="KW-1133">Transmembrane helix</keyword>
<keyword evidence="5 6" id="KW-0472">Membrane</keyword>
<protein>
    <recommendedName>
        <fullName evidence="7">ABC-2 type transporter transmembrane domain-containing protein</fullName>
    </recommendedName>
</protein>
<organism evidence="8 9">
    <name type="scientific">Thalassiosira oceanica</name>
    <name type="common">Marine diatom</name>
    <dbReference type="NCBI Taxonomy" id="159749"/>
    <lineage>
        <taxon>Eukaryota</taxon>
        <taxon>Sar</taxon>
        <taxon>Stramenopiles</taxon>
        <taxon>Ochrophyta</taxon>
        <taxon>Bacillariophyta</taxon>
        <taxon>Coscinodiscophyceae</taxon>
        <taxon>Thalassiosirophycidae</taxon>
        <taxon>Thalassiosirales</taxon>
        <taxon>Thalassiosiraceae</taxon>
        <taxon>Thalassiosira</taxon>
    </lineage>
</organism>
<accession>K0R989</accession>
<evidence type="ECO:0000256" key="6">
    <source>
        <dbReference type="SAM" id="Phobius"/>
    </source>
</evidence>